<protein>
    <recommendedName>
        <fullName evidence="8">GH18 domain-containing protein</fullName>
    </recommendedName>
</protein>
<reference evidence="9 10" key="1">
    <citation type="journal article" date="2021" name="BMC Biol.">
        <title>Horizontally acquired antibacterial genes associated with adaptive radiation of ladybird beetles.</title>
        <authorList>
            <person name="Li H.S."/>
            <person name="Tang X.F."/>
            <person name="Huang Y.H."/>
            <person name="Xu Z.Y."/>
            <person name="Chen M.L."/>
            <person name="Du X.Y."/>
            <person name="Qiu B.Y."/>
            <person name="Chen P.T."/>
            <person name="Zhang W."/>
            <person name="Slipinski A."/>
            <person name="Escalona H.E."/>
            <person name="Waterhouse R.M."/>
            <person name="Zwick A."/>
            <person name="Pang H."/>
        </authorList>
    </citation>
    <scope>NUCLEOTIDE SEQUENCE [LARGE SCALE GENOMIC DNA]</scope>
    <source>
        <strain evidence="9">SYSU2018</strain>
    </source>
</reference>
<evidence type="ECO:0000256" key="1">
    <source>
        <dbReference type="ARBA" id="ARBA00022729"/>
    </source>
</evidence>
<gene>
    <name evidence="9" type="ORF">HHI36_021011</name>
</gene>
<dbReference type="PANTHER" id="PTHR11177">
    <property type="entry name" value="CHITINASE"/>
    <property type="match status" value="1"/>
</dbReference>
<keyword evidence="4 5" id="KW-0326">Glycosidase</keyword>
<keyword evidence="7" id="KW-0472">Membrane</keyword>
<evidence type="ECO:0000313" key="10">
    <source>
        <dbReference type="Proteomes" id="UP001516400"/>
    </source>
</evidence>
<dbReference type="SUPFAM" id="SSF51445">
    <property type="entry name" value="(Trans)glycosidases"/>
    <property type="match status" value="1"/>
</dbReference>
<dbReference type="InterPro" id="IPR017853">
    <property type="entry name" value="GH"/>
</dbReference>
<keyword evidence="3" id="KW-0325">Glycoprotein</keyword>
<evidence type="ECO:0000259" key="8">
    <source>
        <dbReference type="PROSITE" id="PS51910"/>
    </source>
</evidence>
<comment type="caution">
    <text evidence="9">The sequence shown here is derived from an EMBL/GenBank/DDBJ whole genome shotgun (WGS) entry which is preliminary data.</text>
</comment>
<evidence type="ECO:0000256" key="5">
    <source>
        <dbReference type="RuleBase" id="RU000489"/>
    </source>
</evidence>
<keyword evidence="10" id="KW-1185">Reference proteome</keyword>
<keyword evidence="7" id="KW-0812">Transmembrane</keyword>
<dbReference type="GO" id="GO:0006032">
    <property type="term" value="P:chitin catabolic process"/>
    <property type="evidence" value="ECO:0007669"/>
    <property type="project" value="UniProtKB-ARBA"/>
</dbReference>
<dbReference type="SMART" id="SM00636">
    <property type="entry name" value="Glyco_18"/>
    <property type="match status" value="1"/>
</dbReference>
<keyword evidence="1" id="KW-0732">Signal</keyword>
<evidence type="ECO:0000256" key="3">
    <source>
        <dbReference type="ARBA" id="ARBA00023180"/>
    </source>
</evidence>
<dbReference type="InterPro" id="IPR001579">
    <property type="entry name" value="Glyco_hydro_18_chit_AS"/>
</dbReference>
<dbReference type="Pfam" id="PF00704">
    <property type="entry name" value="Glyco_hydro_18"/>
    <property type="match status" value="1"/>
</dbReference>
<dbReference type="Gene3D" id="3.10.50.10">
    <property type="match status" value="1"/>
</dbReference>
<evidence type="ECO:0000313" key="9">
    <source>
        <dbReference type="EMBL" id="KAL3270464.1"/>
    </source>
</evidence>
<feature type="domain" description="GH18" evidence="8">
    <location>
        <begin position="68"/>
        <end position="383"/>
    </location>
</feature>
<accession>A0ABD2MVP6</accession>
<name>A0ABD2MVP6_9CUCU</name>
<dbReference type="AlphaFoldDB" id="A0ABD2MVP6"/>
<dbReference type="EMBL" id="JABFTP020000042">
    <property type="protein sequence ID" value="KAL3270464.1"/>
    <property type="molecule type" value="Genomic_DNA"/>
</dbReference>
<dbReference type="SUPFAM" id="SSF54556">
    <property type="entry name" value="Chitinase insertion domain"/>
    <property type="match status" value="1"/>
</dbReference>
<dbReference type="InterPro" id="IPR001223">
    <property type="entry name" value="Glyco_hydro18_cat"/>
</dbReference>
<dbReference type="GO" id="GO:0004568">
    <property type="term" value="F:chitinase activity"/>
    <property type="evidence" value="ECO:0007669"/>
    <property type="project" value="UniProtKB-ARBA"/>
</dbReference>
<sequence>MVAIHYEFQKEVSSSIGDIPKPKQNYLIPTIFLICLMATFALVALYFYHNEELLPSYLGSRKRGNNYKRLVCYYNFPSSTNDLQPEHIDAHLCTHIIVAFLNVNATHELGVTESQTEVLKRVNTLKHKNQDLKVLISVGGAGNTQGWSEMVHNHTTRKRFIKSVRIFLKNNTLDGIDLDWEYPNTLGVNNMEKIHFTQLMEEFRMHIDRNTFKFLLSVAVPSSSFRVDISYQVNYLNQFPDFVNLMSYDYHFFSNFTPFTGLNAPLLRSSLDSGIFASLNINDSIVYYKEKGMDKSKINIGLPTYGHTFTLFNQYNNGLYSPARGYGYIGNKGFASYTDICTFLKNDRVQRYFDSTTRSPYATKGLEWMSFKIITVYHLRPNL</sequence>
<keyword evidence="2 5" id="KW-0378">Hydrolase</keyword>
<comment type="similarity">
    <text evidence="6">Belongs to the glycosyl hydrolase 18 family.</text>
</comment>
<dbReference type="InterPro" id="IPR050314">
    <property type="entry name" value="Glycosyl_Hydrlase_18"/>
</dbReference>
<dbReference type="PROSITE" id="PS01095">
    <property type="entry name" value="GH18_1"/>
    <property type="match status" value="1"/>
</dbReference>
<dbReference type="InterPro" id="IPR011583">
    <property type="entry name" value="Chitinase_II/V-like_cat"/>
</dbReference>
<keyword evidence="7" id="KW-1133">Transmembrane helix</keyword>
<dbReference type="Proteomes" id="UP001516400">
    <property type="component" value="Unassembled WGS sequence"/>
</dbReference>
<organism evidence="9 10">
    <name type="scientific">Cryptolaemus montrouzieri</name>
    <dbReference type="NCBI Taxonomy" id="559131"/>
    <lineage>
        <taxon>Eukaryota</taxon>
        <taxon>Metazoa</taxon>
        <taxon>Ecdysozoa</taxon>
        <taxon>Arthropoda</taxon>
        <taxon>Hexapoda</taxon>
        <taxon>Insecta</taxon>
        <taxon>Pterygota</taxon>
        <taxon>Neoptera</taxon>
        <taxon>Endopterygota</taxon>
        <taxon>Coleoptera</taxon>
        <taxon>Polyphaga</taxon>
        <taxon>Cucujiformia</taxon>
        <taxon>Coccinelloidea</taxon>
        <taxon>Coccinellidae</taxon>
        <taxon>Scymninae</taxon>
        <taxon>Scymnini</taxon>
        <taxon>Cryptolaemus</taxon>
    </lineage>
</organism>
<evidence type="ECO:0000256" key="7">
    <source>
        <dbReference type="SAM" id="Phobius"/>
    </source>
</evidence>
<dbReference type="PROSITE" id="PS51910">
    <property type="entry name" value="GH18_2"/>
    <property type="match status" value="1"/>
</dbReference>
<dbReference type="InterPro" id="IPR029070">
    <property type="entry name" value="Chitinase_insertion_sf"/>
</dbReference>
<feature type="transmembrane region" description="Helical" evidence="7">
    <location>
        <begin position="26"/>
        <end position="48"/>
    </location>
</feature>
<evidence type="ECO:0000256" key="4">
    <source>
        <dbReference type="ARBA" id="ARBA00023295"/>
    </source>
</evidence>
<evidence type="ECO:0000256" key="2">
    <source>
        <dbReference type="ARBA" id="ARBA00022801"/>
    </source>
</evidence>
<proteinExistence type="inferred from homology"/>
<dbReference type="FunFam" id="3.10.50.10:FF:000003">
    <property type="entry name" value="Class V chitinase CHIT5b"/>
    <property type="match status" value="1"/>
</dbReference>
<evidence type="ECO:0000256" key="6">
    <source>
        <dbReference type="RuleBase" id="RU004453"/>
    </source>
</evidence>
<dbReference type="Gene3D" id="3.20.20.80">
    <property type="entry name" value="Glycosidases"/>
    <property type="match status" value="1"/>
</dbReference>
<dbReference type="PANTHER" id="PTHR11177:SF390">
    <property type="entry name" value="CHITINASE 11"/>
    <property type="match status" value="1"/>
</dbReference>